<keyword evidence="2" id="KW-0479">Metal-binding</keyword>
<evidence type="ECO:0000256" key="2">
    <source>
        <dbReference type="ARBA" id="ARBA00022723"/>
    </source>
</evidence>
<dbReference type="GO" id="GO:0051213">
    <property type="term" value="F:dioxygenase activity"/>
    <property type="evidence" value="ECO:0007669"/>
    <property type="project" value="UniProtKB-KW"/>
</dbReference>
<dbReference type="AlphaFoldDB" id="A0A382H8I9"/>
<proteinExistence type="inferred from homology"/>
<dbReference type="Pfam" id="PF02668">
    <property type="entry name" value="TauD"/>
    <property type="match status" value="1"/>
</dbReference>
<reference evidence="7" key="1">
    <citation type="submission" date="2018-05" db="EMBL/GenBank/DDBJ databases">
        <authorList>
            <person name="Lanie J.A."/>
            <person name="Ng W.-L."/>
            <person name="Kazmierczak K.M."/>
            <person name="Andrzejewski T.M."/>
            <person name="Davidsen T.M."/>
            <person name="Wayne K.J."/>
            <person name="Tettelin H."/>
            <person name="Glass J.I."/>
            <person name="Rusch D."/>
            <person name="Podicherti R."/>
            <person name="Tsui H.-C.T."/>
            <person name="Winkler M.E."/>
        </authorList>
    </citation>
    <scope>NUCLEOTIDE SEQUENCE</scope>
</reference>
<dbReference type="EMBL" id="UINC01059717">
    <property type="protein sequence ID" value="SVB83435.1"/>
    <property type="molecule type" value="Genomic_DNA"/>
</dbReference>
<keyword evidence="4" id="KW-0560">Oxidoreductase</keyword>
<sequence>MIVIENTPASQLKLFNFLTEYYQIAPQDPMDKIFMDVTLDGQHHELYGNTNLEWHIDKGYTQQPVNVTGLYALEIEGDVGKTLYVDNRIDCPIENKMITVDMERFTSNKRYGYRFRSEAERRWFRKKYHNIWHPLIQKDKKGEFVYYCEAYTQLPDEEKQAIEKLLYNPNRIYAHKWKKGDFVVTNNIATNHKREATKSGKRHLWKIEGFIK</sequence>
<dbReference type="SUPFAM" id="SSF51197">
    <property type="entry name" value="Clavaminate synthase-like"/>
    <property type="match status" value="1"/>
</dbReference>
<evidence type="ECO:0000313" key="7">
    <source>
        <dbReference type="EMBL" id="SVB83435.1"/>
    </source>
</evidence>
<evidence type="ECO:0000256" key="1">
    <source>
        <dbReference type="ARBA" id="ARBA00005896"/>
    </source>
</evidence>
<evidence type="ECO:0000259" key="6">
    <source>
        <dbReference type="Pfam" id="PF02668"/>
    </source>
</evidence>
<dbReference type="Gene3D" id="3.60.130.10">
    <property type="entry name" value="Clavaminate synthase-like"/>
    <property type="match status" value="1"/>
</dbReference>
<comment type="similarity">
    <text evidence="1">Belongs to the TfdA dioxygenase family.</text>
</comment>
<name>A0A382H8I9_9ZZZZ</name>
<keyword evidence="3" id="KW-0223">Dioxygenase</keyword>
<organism evidence="7">
    <name type="scientific">marine metagenome</name>
    <dbReference type="NCBI Taxonomy" id="408172"/>
    <lineage>
        <taxon>unclassified sequences</taxon>
        <taxon>metagenomes</taxon>
        <taxon>ecological metagenomes</taxon>
    </lineage>
</organism>
<dbReference type="InterPro" id="IPR042098">
    <property type="entry name" value="TauD-like_sf"/>
</dbReference>
<protein>
    <recommendedName>
        <fullName evidence="6">TauD/TfdA-like domain-containing protein</fullName>
    </recommendedName>
</protein>
<gene>
    <name evidence="7" type="ORF">METZ01_LOCUS236289</name>
</gene>
<evidence type="ECO:0000256" key="5">
    <source>
        <dbReference type="ARBA" id="ARBA00023004"/>
    </source>
</evidence>
<feature type="domain" description="TauD/TfdA-like" evidence="6">
    <location>
        <begin position="33"/>
        <end position="206"/>
    </location>
</feature>
<dbReference type="PANTHER" id="PTHR43779">
    <property type="entry name" value="DIOXYGENASE RV0097-RELATED"/>
    <property type="match status" value="1"/>
</dbReference>
<accession>A0A382H8I9</accession>
<dbReference type="InterPro" id="IPR003819">
    <property type="entry name" value="TauD/TfdA-like"/>
</dbReference>
<evidence type="ECO:0000256" key="3">
    <source>
        <dbReference type="ARBA" id="ARBA00022964"/>
    </source>
</evidence>
<keyword evidence="5" id="KW-0408">Iron</keyword>
<dbReference type="PANTHER" id="PTHR43779:SF3">
    <property type="entry name" value="(3R)-3-[(CARBOXYMETHYL)AMINO]FATTY ACID OXYGENASE_DECARBOXYLASE"/>
    <property type="match status" value="1"/>
</dbReference>
<dbReference type="GO" id="GO:0046872">
    <property type="term" value="F:metal ion binding"/>
    <property type="evidence" value="ECO:0007669"/>
    <property type="project" value="UniProtKB-KW"/>
</dbReference>
<evidence type="ECO:0000256" key="4">
    <source>
        <dbReference type="ARBA" id="ARBA00023002"/>
    </source>
</evidence>
<dbReference type="InterPro" id="IPR051178">
    <property type="entry name" value="TfdA_dioxygenase"/>
</dbReference>